<dbReference type="PROSITE" id="PS51257">
    <property type="entry name" value="PROKAR_LIPOPROTEIN"/>
    <property type="match status" value="1"/>
</dbReference>
<accession>A0A1H9U7W8</accession>
<dbReference type="Pfam" id="PF11738">
    <property type="entry name" value="DUF3298"/>
    <property type="match status" value="1"/>
</dbReference>
<dbReference type="Gene3D" id="3.90.640.20">
    <property type="entry name" value="Heat-shock cognate protein, ATPase"/>
    <property type="match status" value="1"/>
</dbReference>
<evidence type="ECO:0000313" key="4">
    <source>
        <dbReference type="Proteomes" id="UP000182584"/>
    </source>
</evidence>
<name>A0A1H9U7W8_BUTFI</name>
<gene>
    <name evidence="3" type="ORF">SAMN04487884_11784</name>
</gene>
<proteinExistence type="predicted"/>
<reference evidence="3 4" key="1">
    <citation type="submission" date="2016-10" db="EMBL/GenBank/DDBJ databases">
        <authorList>
            <person name="de Groot N.N."/>
        </authorList>
    </citation>
    <scope>NUCLEOTIDE SEQUENCE [LARGE SCALE GENOMIC DNA]</scope>
    <source>
        <strain evidence="3 4">AR40</strain>
    </source>
</reference>
<dbReference type="EMBL" id="FOGJ01000017">
    <property type="protein sequence ID" value="SES05247.1"/>
    <property type="molecule type" value="Genomic_DNA"/>
</dbReference>
<dbReference type="eggNOG" id="ENOG5034AZM">
    <property type="taxonomic scope" value="Bacteria"/>
</dbReference>
<sequence length="602" mass="67455">MRGLLRMRKRLNKHIKKIVAPVFAAALLAGCSMPDMSLTKDSFEGDSEEMIGDAGESLSADENIDATKEDKGTSSDSSADASTVADEDSDTDDNKVPVTDIADIPIYKVISRYDTRRSDDDNKTLLLTTSFSSVMIIDDYKDEYPKLYEVLRQRADEGLETYTSDSESMYSEATEHYESIKDSESPYNEDEFPSYYNDACDKVTRSDSRILSIVSENDLYAGGAHPYHYMVGVSFIVATGETIALSDVLTVSEDEFKKELKGRLEQQFEERESTFVNPDDYLSHYKFSPDPDKMDDYTGEDYETDFNFYFAYDGVHVFFNEYDIASYAEGSFDVCFSYDESLINDDYKLVDGTGYMEPDDIASYKDATYKGADEMHFEYDDEGGTYSSSLTLVNGDSRDTLDVDVDPTILERGVYHVYTGDGREYIYAMCDDVNDLEVFAVFDITGGKVKAVDCFYRDGVWIDIDGDYEGSAIWTNPEKILLTNYGVGLGTFTYLTICHVGDDGMPVTDDEAYAIDDVVSDEITVTMAVPANIVENGEDTGKETTIPVGTVVVPIRCDDNSYIDVEADDGTIYRIYFSSLEYPGYINNKEVTEYFSGIVYVG</sequence>
<evidence type="ECO:0000259" key="2">
    <source>
        <dbReference type="Pfam" id="PF11738"/>
    </source>
</evidence>
<protein>
    <recommendedName>
        <fullName evidence="2">DUF3298 domain-containing protein</fullName>
    </recommendedName>
</protein>
<dbReference type="Gene3D" id="3.30.565.40">
    <property type="entry name" value="Fervidobacterium nodosum Rt17-B1 like"/>
    <property type="match status" value="1"/>
</dbReference>
<dbReference type="AlphaFoldDB" id="A0A1H9U7W8"/>
<dbReference type="InterPro" id="IPR037126">
    <property type="entry name" value="PdaC/RsiV-like_sf"/>
</dbReference>
<evidence type="ECO:0000256" key="1">
    <source>
        <dbReference type="SAM" id="MobiDB-lite"/>
    </source>
</evidence>
<feature type="domain" description="DUF3298" evidence="2">
    <location>
        <begin position="253"/>
        <end position="338"/>
    </location>
</feature>
<evidence type="ECO:0000313" key="3">
    <source>
        <dbReference type="EMBL" id="SES05247.1"/>
    </source>
</evidence>
<dbReference type="InterPro" id="IPR021729">
    <property type="entry name" value="DUF3298"/>
</dbReference>
<feature type="compositionally biased region" description="Low complexity" evidence="1">
    <location>
        <begin position="74"/>
        <end position="84"/>
    </location>
</feature>
<organism evidence="3 4">
    <name type="scientific">Butyrivibrio fibrisolvens</name>
    <dbReference type="NCBI Taxonomy" id="831"/>
    <lineage>
        <taxon>Bacteria</taxon>
        <taxon>Bacillati</taxon>
        <taxon>Bacillota</taxon>
        <taxon>Clostridia</taxon>
        <taxon>Lachnospirales</taxon>
        <taxon>Lachnospiraceae</taxon>
        <taxon>Butyrivibrio</taxon>
    </lineage>
</organism>
<dbReference type="Proteomes" id="UP000182584">
    <property type="component" value="Unassembled WGS sequence"/>
</dbReference>
<feature type="region of interest" description="Disordered" evidence="1">
    <location>
        <begin position="39"/>
        <end position="97"/>
    </location>
</feature>
<dbReference type="OrthoDB" id="5637at2"/>